<gene>
    <name evidence="8" type="ORF">IMF26_01215</name>
</gene>
<proteinExistence type="inferred from homology"/>
<protein>
    <submittedName>
        <fullName evidence="8">Permease</fullName>
    </submittedName>
</protein>
<evidence type="ECO:0000256" key="3">
    <source>
        <dbReference type="ARBA" id="ARBA00022475"/>
    </source>
</evidence>
<evidence type="ECO:0000256" key="6">
    <source>
        <dbReference type="ARBA" id="ARBA00023136"/>
    </source>
</evidence>
<comment type="similarity">
    <text evidence="2">Belongs to the UPF0718 family.</text>
</comment>
<keyword evidence="6 7" id="KW-0472">Membrane</keyword>
<comment type="subcellular location">
    <subcellularLocation>
        <location evidence="1">Cell membrane</location>
        <topology evidence="1">Multi-pass membrane protein</topology>
    </subcellularLocation>
</comment>
<feature type="transmembrane region" description="Helical" evidence="7">
    <location>
        <begin position="106"/>
        <end position="126"/>
    </location>
</feature>
<feature type="transmembrane region" description="Helical" evidence="7">
    <location>
        <begin position="35"/>
        <end position="57"/>
    </location>
</feature>
<dbReference type="Pfam" id="PF03773">
    <property type="entry name" value="ArsP_1"/>
    <property type="match status" value="1"/>
</dbReference>
<feature type="transmembrane region" description="Helical" evidence="7">
    <location>
        <begin position="138"/>
        <end position="158"/>
    </location>
</feature>
<dbReference type="AlphaFoldDB" id="A0AAT9LCF5"/>
<name>A0AAT9LCF5_9FIRM</name>
<keyword evidence="5 7" id="KW-1133">Transmembrane helix</keyword>
<keyword evidence="3" id="KW-1003">Cell membrane</keyword>
<reference evidence="8" key="1">
    <citation type="submission" date="2020-10" db="EMBL/GenBank/DDBJ databases">
        <authorList>
            <person name="Kadnikov V."/>
            <person name="Beletsky A.V."/>
            <person name="Mardanov A.V."/>
            <person name="Karnachuk O.V."/>
            <person name="Ravin N.V."/>
        </authorList>
    </citation>
    <scope>NUCLEOTIDE SEQUENCE</scope>
    <source>
        <strain evidence="8">Bu02</strain>
    </source>
</reference>
<feature type="transmembrane region" description="Helical" evidence="7">
    <location>
        <begin position="78"/>
        <end position="100"/>
    </location>
</feature>
<evidence type="ECO:0000313" key="8">
    <source>
        <dbReference type="EMBL" id="QUL98736.1"/>
    </source>
</evidence>
<dbReference type="InterPro" id="IPR005524">
    <property type="entry name" value="DUF318"/>
</dbReference>
<keyword evidence="4 7" id="KW-0812">Transmembrane</keyword>
<evidence type="ECO:0000256" key="1">
    <source>
        <dbReference type="ARBA" id="ARBA00004651"/>
    </source>
</evidence>
<evidence type="ECO:0000256" key="2">
    <source>
        <dbReference type="ARBA" id="ARBA00006386"/>
    </source>
</evidence>
<reference evidence="8" key="2">
    <citation type="journal article" date="2023" name="Biology">
        <title>Prokaryotic Life Associated with Coal-Fire Gas Vents Revealed by Metagenomics.</title>
        <authorList>
            <person name="Kadnikov V.V."/>
            <person name="Mardanov A.V."/>
            <person name="Beletsky A.V."/>
            <person name="Karnachuk O.V."/>
            <person name="Ravin N.V."/>
        </authorList>
    </citation>
    <scope>NUCLEOTIDE SEQUENCE</scope>
    <source>
        <strain evidence="8">Bu02</strain>
    </source>
</reference>
<dbReference type="EMBL" id="CP062796">
    <property type="protein sequence ID" value="QUL98736.1"/>
    <property type="molecule type" value="Genomic_DNA"/>
</dbReference>
<dbReference type="GO" id="GO:0005886">
    <property type="term" value="C:plasma membrane"/>
    <property type="evidence" value="ECO:0007669"/>
    <property type="project" value="UniProtKB-SubCell"/>
</dbReference>
<evidence type="ECO:0000256" key="5">
    <source>
        <dbReference type="ARBA" id="ARBA00022989"/>
    </source>
</evidence>
<organism evidence="8">
    <name type="scientific">Candidatus Fermentithermobacillus carboniphilus</name>
    <dbReference type="NCBI Taxonomy" id="3085328"/>
    <lineage>
        <taxon>Bacteria</taxon>
        <taxon>Bacillati</taxon>
        <taxon>Bacillota</taxon>
        <taxon>Candidatus Fermentithermobacillia</taxon>
        <taxon>Candidatus Fermentithermobacillales</taxon>
        <taxon>Candidatus Fermentithermobacillaceae</taxon>
        <taxon>Candidatus Fermentithermobacillus</taxon>
    </lineage>
</organism>
<sequence length="159" mass="16739">MYGVVLYLVSSLAVIISWKADRDRTREALRMAAKSFARTGPFMVEVAGLIGVLLALIPPQWISEYLGKQAGMAGTIGAALLGAITLIPGLIAFPLAGSLYQEGASTVTVAAFITTLTMVGVVTAPVEIQQLGKKMTLWRNGLSFVFALLIAVVMGVILG</sequence>
<dbReference type="KEGG" id="fcz:IMF26_01215"/>
<evidence type="ECO:0000256" key="7">
    <source>
        <dbReference type="SAM" id="Phobius"/>
    </source>
</evidence>
<evidence type="ECO:0000256" key="4">
    <source>
        <dbReference type="ARBA" id="ARBA00022692"/>
    </source>
</evidence>
<accession>A0AAT9LCF5</accession>